<comment type="caution">
    <text evidence="1">The sequence shown here is derived from an EMBL/GenBank/DDBJ whole genome shotgun (WGS) entry which is preliminary data.</text>
</comment>
<dbReference type="CDD" id="cd00063">
    <property type="entry name" value="FN3"/>
    <property type="match status" value="2"/>
</dbReference>
<organism evidence="1 2">
    <name type="scientific">Paramuricea clavata</name>
    <name type="common">Red gorgonian</name>
    <name type="synonym">Violescent sea-whip</name>
    <dbReference type="NCBI Taxonomy" id="317549"/>
    <lineage>
        <taxon>Eukaryota</taxon>
        <taxon>Metazoa</taxon>
        <taxon>Cnidaria</taxon>
        <taxon>Anthozoa</taxon>
        <taxon>Octocorallia</taxon>
        <taxon>Malacalcyonacea</taxon>
        <taxon>Plexauridae</taxon>
        <taxon>Paramuricea</taxon>
    </lineage>
</organism>
<gene>
    <name evidence="1" type="ORF">PACLA_8A006263</name>
</gene>
<feature type="non-terminal residue" evidence="1">
    <location>
        <position position="433"/>
    </location>
</feature>
<dbReference type="AlphaFoldDB" id="A0A6S7K2R4"/>
<evidence type="ECO:0000313" key="1">
    <source>
        <dbReference type="EMBL" id="CAB4022221.1"/>
    </source>
</evidence>
<dbReference type="SMART" id="SM00060">
    <property type="entry name" value="FN3"/>
    <property type="match status" value="2"/>
</dbReference>
<keyword evidence="2" id="KW-1185">Reference proteome</keyword>
<dbReference type="InterPro" id="IPR036179">
    <property type="entry name" value="Ig-like_dom_sf"/>
</dbReference>
<dbReference type="PANTHER" id="PTHR46957:SF3">
    <property type="entry name" value="CYTOKINE RECEPTOR"/>
    <property type="match status" value="1"/>
</dbReference>
<dbReference type="PANTHER" id="PTHR46957">
    <property type="entry name" value="CYTOKINE RECEPTOR"/>
    <property type="match status" value="1"/>
</dbReference>
<dbReference type="GO" id="GO:0016020">
    <property type="term" value="C:membrane"/>
    <property type="evidence" value="ECO:0007669"/>
    <property type="project" value="UniProtKB-SubCell"/>
</dbReference>
<dbReference type="PROSITE" id="PS50853">
    <property type="entry name" value="FN3"/>
    <property type="match status" value="2"/>
</dbReference>
<dbReference type="InterPro" id="IPR013783">
    <property type="entry name" value="Ig-like_fold"/>
</dbReference>
<dbReference type="Gene3D" id="2.60.40.10">
    <property type="entry name" value="Immunoglobulins"/>
    <property type="match status" value="3"/>
</dbReference>
<dbReference type="SUPFAM" id="SSF48726">
    <property type="entry name" value="Immunoglobulin"/>
    <property type="match status" value="1"/>
</dbReference>
<dbReference type="PROSITE" id="PS50835">
    <property type="entry name" value="IG_LIKE"/>
    <property type="match status" value="1"/>
</dbReference>
<dbReference type="SUPFAM" id="SSF49265">
    <property type="entry name" value="Fibronectin type III"/>
    <property type="match status" value="1"/>
</dbReference>
<dbReference type="EMBL" id="CACRXK020011868">
    <property type="protein sequence ID" value="CAB4022221.1"/>
    <property type="molecule type" value="Genomic_DNA"/>
</dbReference>
<dbReference type="InterPro" id="IPR036116">
    <property type="entry name" value="FN3_sf"/>
</dbReference>
<dbReference type="OrthoDB" id="6418794at2759"/>
<dbReference type="InterPro" id="IPR050713">
    <property type="entry name" value="RTP_Phos/Ushers"/>
</dbReference>
<dbReference type="Pfam" id="PF00041">
    <property type="entry name" value="fn3"/>
    <property type="match status" value="2"/>
</dbReference>
<dbReference type="InterPro" id="IPR007110">
    <property type="entry name" value="Ig-like_dom"/>
</dbReference>
<name>A0A6S7K2R4_PARCT</name>
<dbReference type="InterPro" id="IPR003961">
    <property type="entry name" value="FN3_dom"/>
</dbReference>
<reference evidence="1" key="1">
    <citation type="submission" date="2020-04" db="EMBL/GenBank/DDBJ databases">
        <authorList>
            <person name="Alioto T."/>
            <person name="Alioto T."/>
            <person name="Gomez Garrido J."/>
        </authorList>
    </citation>
    <scope>NUCLEOTIDE SEQUENCE</scope>
    <source>
        <strain evidence="1">A484AB</strain>
    </source>
</reference>
<protein>
    <submittedName>
        <fullName evidence="1">Receptor-type tyrosine- phosphatase delta</fullName>
    </submittedName>
</protein>
<dbReference type="InterPro" id="IPR013098">
    <property type="entry name" value="Ig_I-set"/>
</dbReference>
<keyword evidence="1" id="KW-0675">Receptor</keyword>
<evidence type="ECO:0000313" key="2">
    <source>
        <dbReference type="Proteomes" id="UP001152795"/>
    </source>
</evidence>
<dbReference type="Pfam" id="PF07679">
    <property type="entry name" value="I-set"/>
    <property type="match status" value="1"/>
</dbReference>
<sequence length="433" mass="48291">MTSQDKPTNLTFTNIKSRSAEISWINPENTGDGVLTGFWIIIKKENSSILNIITKKVKKYKSDNLSPYTTYEISVAAGNKNGFSEGKTTSFTTSEDGPEGPPLNVTVIADSSSLLSVTWEPPKKDKRNGIIVSYTVCISHEESKPCFREYATKNKMIVIDNLFASTKYYVRVLASTKVGRGSYSESKGKFTNGNQPEVSTNGTAYTLTFSLEIPSRNFTHFYVVALELKDGQESQSPASYRNNELVTYTEAEKSTDPKPYIAAILTSKDENMFILGDGGNTSNPTSRRRRSTSSDYYNGPLEPGTSYSIFQRIFIHNKGEYYSTDWSPASKTNEYSGGPRVLTKISSGDIKAKEGELVNLLCSAQGELPITFTWEKDQQPLESLVKIKQPHRSSFLVVTVKDQTSFGKYICLIRDRFKCTTTHTISIQKLKDT</sequence>
<proteinExistence type="predicted"/>
<accession>A0A6S7K2R4</accession>
<dbReference type="Proteomes" id="UP001152795">
    <property type="component" value="Unassembled WGS sequence"/>
</dbReference>